<dbReference type="GO" id="GO:1990904">
    <property type="term" value="C:ribonucleoprotein complex"/>
    <property type="evidence" value="ECO:0007669"/>
    <property type="project" value="UniProtKB-KW"/>
</dbReference>
<keyword evidence="3 6" id="KW-0862">Zinc</keyword>
<organism evidence="8 9">
    <name type="scientific">Methanobrevibacter smithii DSM 2375</name>
    <dbReference type="NCBI Taxonomy" id="483214"/>
    <lineage>
        <taxon>Archaea</taxon>
        <taxon>Methanobacteriati</taxon>
        <taxon>Methanobacteriota</taxon>
        <taxon>Methanomada group</taxon>
        <taxon>Methanobacteria</taxon>
        <taxon>Methanobacteriales</taxon>
        <taxon>Methanobacteriaceae</taxon>
        <taxon>Methanobrevibacter</taxon>
    </lineage>
</organism>
<dbReference type="Pfam" id="PF01599">
    <property type="entry name" value="Ribosomal_S27"/>
    <property type="match status" value="1"/>
</dbReference>
<feature type="binding site" evidence="6">
    <location>
        <position position="43"/>
    </location>
    <ligand>
        <name>Zn(2+)</name>
        <dbReference type="ChEBI" id="CHEBI:29105"/>
    </ligand>
</feature>
<dbReference type="SUPFAM" id="SSF57829">
    <property type="entry name" value="Zn-binding ribosomal proteins"/>
    <property type="match status" value="1"/>
</dbReference>
<dbReference type="GO" id="GO:0003735">
    <property type="term" value="F:structural constituent of ribosome"/>
    <property type="evidence" value="ECO:0007669"/>
    <property type="project" value="InterPro"/>
</dbReference>
<dbReference type="AlphaFoldDB" id="B9ACW4"/>
<proteinExistence type="inferred from homology"/>
<reference evidence="8 9" key="2">
    <citation type="submission" date="2008-11" db="EMBL/GenBank/DDBJ databases">
        <title>Draft genome sequence of Methanobrevibacter smithii (DSM 2375).</title>
        <authorList>
            <person name="Sudarsanam P."/>
            <person name="Ley R."/>
            <person name="Guruge J."/>
            <person name="Turnbaugh P.J."/>
            <person name="Mahowald M."/>
            <person name="Liep D."/>
            <person name="Gordon J."/>
        </authorList>
    </citation>
    <scope>NUCLEOTIDE SEQUENCE [LARGE SCALE GENOMIC DNA]</scope>
    <source>
        <strain evidence="8 9">DSM 2375</strain>
    </source>
</reference>
<dbReference type="HOGENOM" id="CLU_179743_2_0_2"/>
<keyword evidence="5 6" id="KW-0687">Ribonucleoprotein</keyword>
<dbReference type="NCBIfam" id="NF001669">
    <property type="entry name" value="PRK00432.1"/>
    <property type="match status" value="1"/>
</dbReference>
<keyword evidence="4 6" id="KW-0689">Ribosomal protein</keyword>
<feature type="binding site" evidence="6">
    <location>
        <position position="46"/>
    </location>
    <ligand>
        <name>Zn(2+)</name>
        <dbReference type="ChEBI" id="CHEBI:29105"/>
    </ligand>
</feature>
<reference evidence="8 9" key="1">
    <citation type="submission" date="2008-10" db="EMBL/GenBank/DDBJ databases">
        <authorList>
            <person name="Fulton L."/>
            <person name="Clifton S."/>
            <person name="Fulton B."/>
            <person name="Xu J."/>
            <person name="Minx P."/>
            <person name="Pepin K.H."/>
            <person name="Johnson M."/>
            <person name="Bhonagiri V."/>
            <person name="Nash W.E."/>
            <person name="Mardis E.R."/>
            <person name="Wilson R.K."/>
        </authorList>
    </citation>
    <scope>NUCLEOTIDE SEQUENCE [LARGE SCALE GENOMIC DNA]</scope>
    <source>
        <strain evidence="8 9">DSM 2375</strain>
    </source>
</reference>
<dbReference type="EMBL" id="ABYW01000001">
    <property type="protein sequence ID" value="EEE41304.1"/>
    <property type="molecule type" value="Genomic_DNA"/>
</dbReference>
<dbReference type="InterPro" id="IPR022845">
    <property type="entry name" value="Ribosomal_eS31_arc"/>
</dbReference>
<evidence type="ECO:0000256" key="6">
    <source>
        <dbReference type="HAMAP-Rule" id="MF_00777"/>
    </source>
</evidence>
<evidence type="ECO:0000256" key="3">
    <source>
        <dbReference type="ARBA" id="ARBA00022833"/>
    </source>
</evidence>
<dbReference type="HAMAP" id="MF_00777">
    <property type="entry name" value="Ribosomal_eS31"/>
    <property type="match status" value="1"/>
</dbReference>
<feature type="domain" description="Small ribosomal subunit protein eS31" evidence="7">
    <location>
        <begin position="7"/>
        <end position="49"/>
    </location>
</feature>
<evidence type="ECO:0000313" key="9">
    <source>
        <dbReference type="Proteomes" id="UP000003489"/>
    </source>
</evidence>
<dbReference type="PATRIC" id="fig|483214.13.peg.178"/>
<dbReference type="SMART" id="SM01402">
    <property type="entry name" value="Ribosomal_S27"/>
    <property type="match status" value="1"/>
</dbReference>
<dbReference type="Proteomes" id="UP000003489">
    <property type="component" value="Unassembled WGS sequence"/>
</dbReference>
<keyword evidence="2 6" id="KW-0863">Zinc-finger</keyword>
<evidence type="ECO:0000259" key="7">
    <source>
        <dbReference type="SMART" id="SM01402"/>
    </source>
</evidence>
<comment type="cofactor">
    <cofactor evidence="6">
        <name>Zn(2+)</name>
        <dbReference type="ChEBI" id="CHEBI:29105"/>
    </cofactor>
    <text evidence="6">Binds 1 zinc ion per subunit.</text>
</comment>
<comment type="subunit">
    <text evidence="6">Part of the 30S ribosomal subunit.</text>
</comment>
<comment type="caution">
    <text evidence="6">Lacks conserved residue(s) required for the propagation of feature annotation.</text>
</comment>
<comment type="similarity">
    <text evidence="6">Belongs to the eukaryotic ribosomal protein eS31 family.</text>
</comment>
<dbReference type="GO" id="GO:0006412">
    <property type="term" value="P:translation"/>
    <property type="evidence" value="ECO:0007669"/>
    <property type="project" value="UniProtKB-UniRule"/>
</dbReference>
<evidence type="ECO:0000256" key="5">
    <source>
        <dbReference type="ARBA" id="ARBA00023274"/>
    </source>
</evidence>
<evidence type="ECO:0000256" key="1">
    <source>
        <dbReference type="ARBA" id="ARBA00022723"/>
    </source>
</evidence>
<sequence length="54" mass="6146">MILMVKKSDLYKVDGDKIERKNPVCPRCSDGVFMADHGNRYACGKCGYTEMKKD</sequence>
<comment type="caution">
    <text evidence="8">The sequence shown here is derived from an EMBL/GenBank/DDBJ whole genome shotgun (WGS) entry which is preliminary data.</text>
</comment>
<keyword evidence="1 6" id="KW-0479">Metal-binding</keyword>
<evidence type="ECO:0000256" key="2">
    <source>
        <dbReference type="ARBA" id="ARBA00022771"/>
    </source>
</evidence>
<dbReference type="InterPro" id="IPR011332">
    <property type="entry name" value="Ribosomal_zn-bd"/>
</dbReference>
<name>B9ACW4_METSM</name>
<dbReference type="InterPro" id="IPR002906">
    <property type="entry name" value="Ribosomal_eS31"/>
</dbReference>
<accession>B9ACW4</accession>
<dbReference type="GO" id="GO:0005840">
    <property type="term" value="C:ribosome"/>
    <property type="evidence" value="ECO:0007669"/>
    <property type="project" value="UniProtKB-KW"/>
</dbReference>
<gene>
    <name evidence="6" type="primary">rps27ae</name>
    <name evidence="8" type="ORF">METSMIALI_00186</name>
</gene>
<protein>
    <recommendedName>
        <fullName evidence="6">Small ribosomal subunit protein eS31</fullName>
    </recommendedName>
</protein>
<evidence type="ECO:0000313" key="8">
    <source>
        <dbReference type="EMBL" id="EEE41304.1"/>
    </source>
</evidence>
<feature type="binding site" evidence="6">
    <location>
        <position position="25"/>
    </location>
    <ligand>
        <name>Zn(2+)</name>
        <dbReference type="ChEBI" id="CHEBI:29105"/>
    </ligand>
</feature>
<evidence type="ECO:0000256" key="4">
    <source>
        <dbReference type="ARBA" id="ARBA00022980"/>
    </source>
</evidence>
<dbReference type="Gene3D" id="6.20.50.180">
    <property type="match status" value="1"/>
</dbReference>
<dbReference type="GO" id="GO:0008270">
    <property type="term" value="F:zinc ion binding"/>
    <property type="evidence" value="ECO:0007669"/>
    <property type="project" value="UniProtKB-UniRule"/>
</dbReference>
<feature type="binding site" evidence="6">
    <location>
        <position position="28"/>
    </location>
    <ligand>
        <name>Zn(2+)</name>
        <dbReference type="ChEBI" id="CHEBI:29105"/>
    </ligand>
</feature>